<name>A0A8S5SNX9_9CAUD</name>
<proteinExistence type="predicted"/>
<dbReference type="EMBL" id="BK032640">
    <property type="protein sequence ID" value="DAF52632.1"/>
    <property type="molecule type" value="Genomic_DNA"/>
</dbReference>
<accession>A0A8S5SNX9</accession>
<organism evidence="1">
    <name type="scientific">Siphoviridae sp. ctnR613</name>
    <dbReference type="NCBI Taxonomy" id="2827939"/>
    <lineage>
        <taxon>Viruses</taxon>
        <taxon>Duplodnaviria</taxon>
        <taxon>Heunggongvirae</taxon>
        <taxon>Uroviricota</taxon>
        <taxon>Caudoviricetes</taxon>
    </lineage>
</organism>
<reference evidence="1" key="1">
    <citation type="journal article" date="2021" name="Proc. Natl. Acad. Sci. U.S.A.">
        <title>A Catalog of Tens of Thousands of Viruses from Human Metagenomes Reveals Hidden Associations with Chronic Diseases.</title>
        <authorList>
            <person name="Tisza M.J."/>
            <person name="Buck C.B."/>
        </authorList>
    </citation>
    <scope>NUCLEOTIDE SEQUENCE</scope>
    <source>
        <strain evidence="1">CtnR613</strain>
    </source>
</reference>
<evidence type="ECO:0000313" key="1">
    <source>
        <dbReference type="EMBL" id="DAF52632.1"/>
    </source>
</evidence>
<sequence>MEKSFFYKEVNKQSRKEMAFYIKNHFTYSRLNSWNNWQGYANNVKIYNLGLTKEQEKKAYNIILDYEIDASEFWDTVREYIYTILKRRQDMKHISTEGLTVTL</sequence>
<protein>
    <submittedName>
        <fullName evidence="1">Uncharacterized protein</fullName>
    </submittedName>
</protein>